<dbReference type="GO" id="GO:0012505">
    <property type="term" value="C:endomembrane system"/>
    <property type="evidence" value="ECO:0007669"/>
    <property type="project" value="UniProtKB-SubCell"/>
</dbReference>
<evidence type="ECO:0000256" key="7">
    <source>
        <dbReference type="ARBA" id="ARBA00023315"/>
    </source>
</evidence>
<evidence type="ECO:0000256" key="3">
    <source>
        <dbReference type="ARBA" id="ARBA00022679"/>
    </source>
</evidence>
<evidence type="ECO:0000256" key="5">
    <source>
        <dbReference type="ARBA" id="ARBA00022989"/>
    </source>
</evidence>
<dbReference type="PANTHER" id="PTHR22883:SF306">
    <property type="entry name" value="PROTEIN S-ACYLTRANSFERASE 18"/>
    <property type="match status" value="1"/>
</dbReference>
<feature type="transmembrane region" description="Helical" evidence="8">
    <location>
        <begin position="288"/>
        <end position="313"/>
    </location>
</feature>
<feature type="transmembrane region" description="Helical" evidence="8">
    <location>
        <begin position="124"/>
        <end position="144"/>
    </location>
</feature>
<evidence type="ECO:0000256" key="4">
    <source>
        <dbReference type="ARBA" id="ARBA00022692"/>
    </source>
</evidence>
<dbReference type="Proteomes" id="UP000288805">
    <property type="component" value="Unassembled WGS sequence"/>
</dbReference>
<keyword evidence="6 8" id="KW-0472">Membrane</keyword>
<feature type="compositionally biased region" description="Polar residues" evidence="9">
    <location>
        <begin position="464"/>
        <end position="475"/>
    </location>
</feature>
<dbReference type="OrthoDB" id="9909019at2759"/>
<keyword evidence="3 8" id="KW-0808">Transferase</keyword>
<evidence type="ECO:0000256" key="1">
    <source>
        <dbReference type="ARBA" id="ARBA00004127"/>
    </source>
</evidence>
<keyword evidence="5 8" id="KW-1133">Transmembrane helix</keyword>
<dbReference type="InterPro" id="IPR039859">
    <property type="entry name" value="PFA4/ZDH16/20/ERF2-like"/>
</dbReference>
<evidence type="ECO:0000256" key="2">
    <source>
        <dbReference type="ARBA" id="ARBA00008574"/>
    </source>
</evidence>
<keyword evidence="4 8" id="KW-0812">Transmembrane</keyword>
<evidence type="ECO:0000256" key="9">
    <source>
        <dbReference type="SAM" id="MobiDB-lite"/>
    </source>
</evidence>
<evidence type="ECO:0000313" key="11">
    <source>
        <dbReference type="EMBL" id="RVW41603.1"/>
    </source>
</evidence>
<dbReference type="EMBL" id="QGNW01001434">
    <property type="protein sequence ID" value="RVW41603.1"/>
    <property type="molecule type" value="Genomic_DNA"/>
</dbReference>
<reference evidence="11 12" key="1">
    <citation type="journal article" date="2018" name="PLoS Genet.">
        <title>Population sequencing reveals clonal diversity and ancestral inbreeding in the grapevine cultivar Chardonnay.</title>
        <authorList>
            <person name="Roach M.J."/>
            <person name="Johnson D.L."/>
            <person name="Bohlmann J."/>
            <person name="van Vuuren H.J."/>
            <person name="Jones S.J."/>
            <person name="Pretorius I.S."/>
            <person name="Schmidt S.A."/>
            <person name="Borneman A.R."/>
        </authorList>
    </citation>
    <scope>NUCLEOTIDE SEQUENCE [LARGE SCALE GENOMIC DNA]</scope>
    <source>
        <strain evidence="12">cv. Chardonnay</strain>
        <tissue evidence="11">Leaf</tissue>
    </source>
</reference>
<comment type="similarity">
    <text evidence="2 8">Belongs to the DHHC palmitoyltransferase family.</text>
</comment>
<organism evidence="11 12">
    <name type="scientific">Vitis vinifera</name>
    <name type="common">Grape</name>
    <dbReference type="NCBI Taxonomy" id="29760"/>
    <lineage>
        <taxon>Eukaryota</taxon>
        <taxon>Viridiplantae</taxon>
        <taxon>Streptophyta</taxon>
        <taxon>Embryophyta</taxon>
        <taxon>Tracheophyta</taxon>
        <taxon>Spermatophyta</taxon>
        <taxon>Magnoliopsida</taxon>
        <taxon>eudicotyledons</taxon>
        <taxon>Gunneridae</taxon>
        <taxon>Pentapetalae</taxon>
        <taxon>rosids</taxon>
        <taxon>Vitales</taxon>
        <taxon>Vitaceae</taxon>
        <taxon>Viteae</taxon>
        <taxon>Vitis</taxon>
    </lineage>
</organism>
<feature type="region of interest" description="Disordered" evidence="9">
    <location>
        <begin position="446"/>
        <end position="503"/>
    </location>
</feature>
<dbReference type="AlphaFoldDB" id="A0A438E1N1"/>
<dbReference type="EC" id="2.3.1.225" evidence="8"/>
<evidence type="ECO:0000259" key="10">
    <source>
        <dbReference type="Pfam" id="PF01529"/>
    </source>
</evidence>
<feature type="region of interest" description="Disordered" evidence="9">
    <location>
        <begin position="340"/>
        <end position="361"/>
    </location>
</feature>
<gene>
    <name evidence="11" type="primary">PAT18_1</name>
    <name evidence="11" type="ORF">CK203_068096</name>
</gene>
<feature type="transmembrane region" description="Helical" evidence="8">
    <location>
        <begin position="240"/>
        <end position="267"/>
    </location>
</feature>
<evidence type="ECO:0000256" key="8">
    <source>
        <dbReference type="RuleBase" id="RU079119"/>
    </source>
</evidence>
<evidence type="ECO:0000313" key="12">
    <source>
        <dbReference type="Proteomes" id="UP000288805"/>
    </source>
</evidence>
<dbReference type="GO" id="GO:0019706">
    <property type="term" value="F:protein-cysteine S-palmitoyltransferase activity"/>
    <property type="evidence" value="ECO:0007669"/>
    <property type="project" value="UniProtKB-EC"/>
</dbReference>
<feature type="domain" description="Palmitoyltransferase DHHC" evidence="10">
    <location>
        <begin position="191"/>
        <end position="328"/>
    </location>
</feature>
<comment type="catalytic activity">
    <reaction evidence="8">
        <text>L-cysteinyl-[protein] + hexadecanoyl-CoA = S-hexadecanoyl-L-cysteinyl-[protein] + CoA</text>
        <dbReference type="Rhea" id="RHEA:36683"/>
        <dbReference type="Rhea" id="RHEA-COMP:10131"/>
        <dbReference type="Rhea" id="RHEA-COMP:11032"/>
        <dbReference type="ChEBI" id="CHEBI:29950"/>
        <dbReference type="ChEBI" id="CHEBI:57287"/>
        <dbReference type="ChEBI" id="CHEBI:57379"/>
        <dbReference type="ChEBI" id="CHEBI:74151"/>
        <dbReference type="EC" id="2.3.1.225"/>
    </reaction>
</comment>
<dbReference type="PANTHER" id="PTHR22883">
    <property type="entry name" value="ZINC FINGER DHHC DOMAIN CONTAINING PROTEIN"/>
    <property type="match status" value="1"/>
</dbReference>
<feature type="transmembrane region" description="Helical" evidence="8">
    <location>
        <begin position="85"/>
        <end position="103"/>
    </location>
</feature>
<comment type="domain">
    <text evidence="8">The DHHC domain is required for palmitoyltransferase activity.</text>
</comment>
<dbReference type="Pfam" id="PF01529">
    <property type="entry name" value="DHHC"/>
    <property type="match status" value="1"/>
</dbReference>
<proteinExistence type="inferred from homology"/>
<evidence type="ECO:0000256" key="6">
    <source>
        <dbReference type="ARBA" id="ARBA00023136"/>
    </source>
</evidence>
<name>A0A438E1N1_VITVI</name>
<dbReference type="InterPro" id="IPR001594">
    <property type="entry name" value="Palmitoyltrfase_DHHC"/>
</dbReference>
<sequence>MINWVPPWGSDLGFTALRLSSFLSRQVLDSSKILKQKCRDYMMRRHGWQRPLHPLQIVGMAIYAFLVVSFYCFLGLFLGNRIAEITVTTVFSFVALSVMFLFIRCTAIDPTDKTRLKKKRRSKYGGFSKLNYGFILGQIVVRFFRRMERKILRTCIRRKYLDQWNTTPQIEPLLPFPLVVKDDAIAPDPKEDDISFCALCDFEVKKNSKHCRSCNRCVEGFDHHCRWLNNCIGKRNYTTFFLLLTFVLLMLVIEGGTAVAIFIRCFADKKGIEGELERKLYLEFPRGLLATISVLLVLMTAYGSAALGQLYFFHIVLIRKGMRTYDYILAMREENQPMELDPFNDSDFSSDDSSEFDSPEKPTFVSRFICRGQRMNQNPTRRLSIRIDEDPATSNLIKKQGFRAGIDPWKLIKMSKEKALLAAEKARERLMKQKPVVEHDALQPLPLETKSGPLMNPERKTVNDHSSLSPLTSKGTFPGSPGRLSSPRKRFSSSPTVLSGVVPSPKHKYRSNFDLKLTEVSRELETYISRQVLCSVLKKDGSEASPR</sequence>
<feature type="transmembrane region" description="Helical" evidence="8">
    <location>
        <begin position="52"/>
        <end position="79"/>
    </location>
</feature>
<comment type="subcellular location">
    <subcellularLocation>
        <location evidence="1">Endomembrane system</location>
        <topology evidence="1">Multi-pass membrane protein</topology>
    </subcellularLocation>
</comment>
<feature type="compositionally biased region" description="Acidic residues" evidence="9">
    <location>
        <begin position="342"/>
        <end position="357"/>
    </location>
</feature>
<keyword evidence="7 8" id="KW-0012">Acyltransferase</keyword>
<dbReference type="PROSITE" id="PS50216">
    <property type="entry name" value="DHHC"/>
    <property type="match status" value="1"/>
</dbReference>
<accession>A0A438E1N1</accession>
<protein>
    <recommendedName>
        <fullName evidence="8">S-acyltransferase</fullName>
        <ecNumber evidence="8">2.3.1.225</ecNumber>
    </recommendedName>
    <alternativeName>
        <fullName evidence="8">Palmitoyltransferase</fullName>
    </alternativeName>
</protein>
<comment type="caution">
    <text evidence="11">The sequence shown here is derived from an EMBL/GenBank/DDBJ whole genome shotgun (WGS) entry which is preliminary data.</text>
</comment>